<evidence type="ECO:0000313" key="3">
    <source>
        <dbReference type="Proteomes" id="UP000198896"/>
    </source>
</evidence>
<dbReference type="AlphaFoldDB" id="A0A1I1XP24"/>
<dbReference type="Proteomes" id="UP000198896">
    <property type="component" value="Unassembled WGS sequence"/>
</dbReference>
<dbReference type="EMBL" id="FONL01000001">
    <property type="protein sequence ID" value="SFE09089.1"/>
    <property type="molecule type" value="Genomic_DNA"/>
</dbReference>
<dbReference type="OrthoDB" id="9802175at2"/>
<sequence length="419" mass="46554">MKPMSGCALIGAARALSGIRDGAVLQHSVVGCHWGSLAAGMLQQPDDFRQASTVVYEENVIQGGTELIPQGLDNITQLYPDAKVIFVISGCIPNMIGDDTESAVDRWQEEHPEHTVLYIPAPGYAGNENDGIERALLALLPLMAGHETAENEIKRETGSAADQNFVSKKLPTVNILGIMASDPYSINDLQYLRRLFAGKLEILCASHQCTTKEISRMGQADMNIVFGRGEKLAKIMWEQFGIPYLRCEYPYGIQGMRMFLQKLEECLSVDFSEEIRKMEKEADRVVRYSGMYLTTLYLLPAVVTGDRAHRPGMKRFLQDELGMDVTAGFDADAGDQDQLETELQHSNAVLLLGSSFEAELAERFSLPLVRYVYPVVDEVCLTRQTLLGAEGTAYLVQQIVNAVMRVRYKAEGIFRALRD</sequence>
<dbReference type="STRING" id="1123323.SAMN05216245_101357"/>
<name>A0A1I1XP24_9FIRM</name>
<dbReference type="PANTHER" id="PTHR33712:SF7">
    <property type="entry name" value="LIGHT-INDEPENDENT PROTOCHLOROPHYLLIDE REDUCTASE SUBUNIT B"/>
    <property type="match status" value="1"/>
</dbReference>
<dbReference type="PROSITE" id="PS51257">
    <property type="entry name" value="PROKAR_LIPOPROTEIN"/>
    <property type="match status" value="1"/>
</dbReference>
<keyword evidence="3" id="KW-1185">Reference proteome</keyword>
<dbReference type="InterPro" id="IPR050152">
    <property type="entry name" value="ChlB/BchB/BchZ"/>
</dbReference>
<dbReference type="RefSeq" id="WP_093912530.1">
    <property type="nucleotide sequence ID" value="NZ_FONL01000001.1"/>
</dbReference>
<dbReference type="Gene3D" id="3.40.50.1980">
    <property type="entry name" value="Nitrogenase molybdenum iron protein domain"/>
    <property type="match status" value="3"/>
</dbReference>
<dbReference type="Pfam" id="PF00148">
    <property type="entry name" value="Oxidored_nitro"/>
    <property type="match status" value="2"/>
</dbReference>
<dbReference type="GO" id="GO:0016491">
    <property type="term" value="F:oxidoreductase activity"/>
    <property type="evidence" value="ECO:0007669"/>
    <property type="project" value="InterPro"/>
</dbReference>
<accession>A0A1I1XP24</accession>
<gene>
    <name evidence="2" type="ORF">SAMN05216245_101357</name>
</gene>
<feature type="domain" description="Nitrogenase/oxidoreductase component 1" evidence="1">
    <location>
        <begin position="334"/>
        <end position="403"/>
    </location>
</feature>
<reference evidence="2 3" key="1">
    <citation type="submission" date="2016-10" db="EMBL/GenBank/DDBJ databases">
        <authorList>
            <person name="de Groot N.N."/>
        </authorList>
    </citation>
    <scope>NUCLEOTIDE SEQUENCE [LARGE SCALE GENOMIC DNA]</scope>
    <source>
        <strain evidence="2 3">DSM 9236</strain>
    </source>
</reference>
<dbReference type="PANTHER" id="PTHR33712">
    <property type="entry name" value="LIGHT-INDEPENDENT PROTOCHLOROPHYLLIDE REDUCTASE SUBUNIT B"/>
    <property type="match status" value="1"/>
</dbReference>
<proteinExistence type="predicted"/>
<feature type="domain" description="Nitrogenase/oxidoreductase component 1" evidence="1">
    <location>
        <begin position="7"/>
        <end position="327"/>
    </location>
</feature>
<dbReference type="InterPro" id="IPR000510">
    <property type="entry name" value="Nase/OxRdtase_comp1"/>
</dbReference>
<evidence type="ECO:0000313" key="2">
    <source>
        <dbReference type="EMBL" id="SFE09089.1"/>
    </source>
</evidence>
<dbReference type="SUPFAM" id="SSF53807">
    <property type="entry name" value="Helical backbone' metal receptor"/>
    <property type="match status" value="1"/>
</dbReference>
<dbReference type="CDD" id="cd00316">
    <property type="entry name" value="Oxidoreductase_nitrogenase"/>
    <property type="match status" value="1"/>
</dbReference>
<evidence type="ECO:0000259" key="1">
    <source>
        <dbReference type="Pfam" id="PF00148"/>
    </source>
</evidence>
<protein>
    <submittedName>
        <fullName evidence="2">Nitrogenase molybdenum-iron protein beta chain</fullName>
    </submittedName>
</protein>
<organism evidence="2 3">
    <name type="scientific">Succiniclasticum ruminis DSM 9236</name>
    <dbReference type="NCBI Taxonomy" id="1123323"/>
    <lineage>
        <taxon>Bacteria</taxon>
        <taxon>Bacillati</taxon>
        <taxon>Bacillota</taxon>
        <taxon>Negativicutes</taxon>
        <taxon>Acidaminococcales</taxon>
        <taxon>Acidaminococcaceae</taxon>
        <taxon>Succiniclasticum</taxon>
    </lineage>
</organism>